<gene>
    <name evidence="10" type="ORF">HMPREF0446_00976</name>
</gene>
<dbReference type="Gene3D" id="3.40.220.10">
    <property type="entry name" value="Leucine Aminopeptidase, subunit E, domain 1"/>
    <property type="match status" value="1"/>
</dbReference>
<dbReference type="eggNOG" id="COG2110">
    <property type="taxonomic scope" value="Bacteria"/>
</dbReference>
<dbReference type="SMART" id="SM00506">
    <property type="entry name" value="A1pp"/>
    <property type="match status" value="1"/>
</dbReference>
<keyword evidence="3" id="KW-0479">Metal-binding</keyword>
<dbReference type="STRING" id="626369.HMPREF0446_00976"/>
<evidence type="ECO:0000256" key="5">
    <source>
        <dbReference type="ARBA" id="ARBA00022833"/>
    </source>
</evidence>
<dbReference type="RefSeq" id="WP_006703252.1">
    <property type="nucleotide sequence ID" value="NZ_KI391971.1"/>
</dbReference>
<keyword evidence="4" id="KW-0378">Hydrolase</keyword>
<evidence type="ECO:0000259" key="9">
    <source>
        <dbReference type="PROSITE" id="PS51154"/>
    </source>
</evidence>
<evidence type="ECO:0000256" key="4">
    <source>
        <dbReference type="ARBA" id="ARBA00022801"/>
    </source>
</evidence>
<evidence type="ECO:0000313" key="10">
    <source>
        <dbReference type="EMBL" id="EEW92988.1"/>
    </source>
</evidence>
<dbReference type="GO" id="GO:0046872">
    <property type="term" value="F:metal ion binding"/>
    <property type="evidence" value="ECO:0007669"/>
    <property type="project" value="UniProtKB-KW"/>
</dbReference>
<dbReference type="Proteomes" id="UP000002939">
    <property type="component" value="Unassembled WGS sequence"/>
</dbReference>
<evidence type="ECO:0000256" key="3">
    <source>
        <dbReference type="ARBA" id="ARBA00022723"/>
    </source>
</evidence>
<evidence type="ECO:0000313" key="11">
    <source>
        <dbReference type="Proteomes" id="UP000002939"/>
    </source>
</evidence>
<comment type="caution">
    <text evidence="10">The sequence shown here is derived from an EMBL/GenBank/DDBJ whole genome shotgun (WGS) entry which is preliminary data.</text>
</comment>
<name>D0BLX3_9LACT</name>
<dbReference type="AlphaFoldDB" id="D0BLX3"/>
<dbReference type="SUPFAM" id="SSF52949">
    <property type="entry name" value="Macro domain-like"/>
    <property type="match status" value="1"/>
</dbReference>
<dbReference type="GO" id="GO:0016798">
    <property type="term" value="F:hydrolase activity, acting on glycosyl bonds"/>
    <property type="evidence" value="ECO:0007669"/>
    <property type="project" value="UniProtKB-KW"/>
</dbReference>
<dbReference type="Pfam" id="PF01661">
    <property type="entry name" value="Macro"/>
    <property type="match status" value="1"/>
</dbReference>
<dbReference type="InterPro" id="IPR043472">
    <property type="entry name" value="Macro_dom-like"/>
</dbReference>
<dbReference type="NCBIfam" id="NF003163">
    <property type="entry name" value="PRK04143.1"/>
    <property type="match status" value="1"/>
</dbReference>
<evidence type="ECO:0000256" key="2">
    <source>
        <dbReference type="ARBA" id="ARBA00018852"/>
    </source>
</evidence>
<feature type="domain" description="Macro" evidence="9">
    <location>
        <begin position="73"/>
        <end position="264"/>
    </location>
</feature>
<accession>D0BLX3</accession>
<dbReference type="CDD" id="cd02908">
    <property type="entry name" value="Macro_OAADPr_deacetylase"/>
    <property type="match status" value="1"/>
</dbReference>
<dbReference type="PROSITE" id="PS51154">
    <property type="entry name" value="MACRO"/>
    <property type="match status" value="1"/>
</dbReference>
<comment type="cofactor">
    <cofactor evidence="1">
        <name>Zn(2+)</name>
        <dbReference type="ChEBI" id="CHEBI:29105"/>
    </cofactor>
</comment>
<reference evidence="10" key="1">
    <citation type="submission" date="2009-09" db="EMBL/GenBank/DDBJ databases">
        <authorList>
            <consortium name="The Broad Institute Genome Sequencing Platform"/>
            <person name="Ward D."/>
            <person name="Feldgarden M."/>
            <person name="Earl A."/>
            <person name="Young S.K."/>
            <person name="Zeng Q."/>
            <person name="Koehrsen M."/>
            <person name="Alvarado L."/>
            <person name="Berlin A."/>
            <person name="Bochicchio J."/>
            <person name="Borenstein D."/>
            <person name="Chapman S.B."/>
            <person name="Chen Z."/>
            <person name="Engels R."/>
            <person name="Freedman E."/>
            <person name="Gellesch M."/>
            <person name="Goldberg J."/>
            <person name="Griggs A."/>
            <person name="Gujja S."/>
            <person name="Heilman E."/>
            <person name="Heiman D."/>
            <person name="Hepburn T."/>
            <person name="Howarth C."/>
            <person name="Jen D."/>
            <person name="Larson L."/>
            <person name="Lewis B."/>
            <person name="Mehta T."/>
            <person name="Park D."/>
            <person name="Pearson M."/>
            <person name="Roberts A."/>
            <person name="Saif S."/>
            <person name="Shea T."/>
            <person name="Shenoy N."/>
            <person name="Sisk P."/>
            <person name="Stolte C."/>
            <person name="Sykes S."/>
            <person name="Thomson T."/>
            <person name="Walk T."/>
            <person name="White J."/>
            <person name="Yandava C."/>
            <person name="Sibley C.D."/>
            <person name="Field T.R."/>
            <person name="Grinwis M."/>
            <person name="Eshaghurshan C.S."/>
            <person name="Surette M.G."/>
            <person name="Haas B."/>
            <person name="Nusbaum C."/>
            <person name="Birren B."/>
        </authorList>
    </citation>
    <scope>NUCLEOTIDE SEQUENCE [LARGE SCALE GENOMIC DNA]</scope>
    <source>
        <strain evidence="10">ATCC 700633</strain>
    </source>
</reference>
<dbReference type="InterPro" id="IPR002589">
    <property type="entry name" value="Macro_dom"/>
</dbReference>
<dbReference type="HOGENOM" id="CLU_046550_2_1_9"/>
<comment type="catalytic activity">
    <reaction evidence="7">
        <text>4-O-(ADP-D-ribosyl)-L-aspartyl-[protein] + H2O = L-aspartyl-[protein] + ADP-D-ribose + H(+)</text>
        <dbReference type="Rhea" id="RHEA:54428"/>
        <dbReference type="Rhea" id="RHEA-COMP:9867"/>
        <dbReference type="Rhea" id="RHEA-COMP:13832"/>
        <dbReference type="ChEBI" id="CHEBI:15377"/>
        <dbReference type="ChEBI" id="CHEBI:15378"/>
        <dbReference type="ChEBI" id="CHEBI:29961"/>
        <dbReference type="ChEBI" id="CHEBI:57967"/>
        <dbReference type="ChEBI" id="CHEBI:138102"/>
    </reaction>
    <physiologicalReaction direction="left-to-right" evidence="7">
        <dbReference type="Rhea" id="RHEA:54429"/>
    </physiologicalReaction>
</comment>
<comment type="similarity">
    <text evidence="8">Belongs to the MacroD-type family. Zn-Macro subfamily.</text>
</comment>
<evidence type="ECO:0000256" key="8">
    <source>
        <dbReference type="ARBA" id="ARBA00093459"/>
    </source>
</evidence>
<dbReference type="EMBL" id="ACRF02000016">
    <property type="protein sequence ID" value="EEW92988.1"/>
    <property type="molecule type" value="Genomic_DNA"/>
</dbReference>
<sequence>MNKDTQVNRLQQMIAFLMEEKGEVVPDFSRKSEKDLEEIWRGLVNIRPASPADIRYLELEEAYLKQYHTGAIVGLESCQDTNEERVKLYHGDLCHLEVDAIVNAANSDLLGCFIPNHRCIDNAIHTFAGVKLRECCHQIQLGQGKKEPVGSVKVTPSFHLPCEYVFHTVGPFIPSGKPVTPIRKQLLEKCYMSCLKQAEEMKLESIAFCGISTGQFGFPVEDAAQIAVSVVKDWVKQHVFPETVILSTYINEEQMAYRKLLQLS</sequence>
<reference evidence="10" key="2">
    <citation type="submission" date="2011-10" db="EMBL/GenBank/DDBJ databases">
        <title>The Genome Sequence of Granulicatella elegans ATCC 700633.</title>
        <authorList>
            <consortium name="The Broad Institute Genome Sequencing Platform"/>
            <consortium name="The Broad Institute Genome Sequencing Center for Infectious Disease"/>
            <person name="Earl A."/>
            <person name="Ward D."/>
            <person name="Feldgarden M."/>
            <person name="Gevers D."/>
            <person name="Sibley C.D."/>
            <person name="Field T.R."/>
            <person name="Grinwis M."/>
            <person name="Eshaghurshan C.S."/>
            <person name="Surette M.G."/>
            <person name="Young S.K."/>
            <person name="Zeng Q."/>
            <person name="Gargeya S."/>
            <person name="Fitzgerald M."/>
            <person name="Haas B."/>
            <person name="Abouelleil A."/>
            <person name="Alvarado L."/>
            <person name="Arachchi H.M."/>
            <person name="Berlin A."/>
            <person name="Brown A."/>
            <person name="Chapman S.B."/>
            <person name="Chen Z."/>
            <person name="Dunbar C."/>
            <person name="Freedman E."/>
            <person name="Gearin G."/>
            <person name="Goldberg J."/>
            <person name="Griggs A."/>
            <person name="Gujja S."/>
            <person name="Heiman D."/>
            <person name="Howarth C."/>
            <person name="Larson L."/>
            <person name="Lui A."/>
            <person name="MacDonald P.J.P."/>
            <person name="Montmayeur A."/>
            <person name="Murphy C."/>
            <person name="Neiman D."/>
            <person name="Pearson M."/>
            <person name="Priest M."/>
            <person name="Roberts A."/>
            <person name="Saif S."/>
            <person name="Shea T."/>
            <person name="Shenoy N."/>
            <person name="Sisk P."/>
            <person name="Stolte C."/>
            <person name="Sykes S."/>
            <person name="Wortman J."/>
            <person name="Nusbaum C."/>
            <person name="Birren B."/>
        </authorList>
    </citation>
    <scope>NUCLEOTIDE SEQUENCE [LARGE SCALE GENOMIC DNA]</scope>
    <source>
        <strain evidence="10">ATCC 700633</strain>
    </source>
</reference>
<keyword evidence="6" id="KW-0326">Glycosidase</keyword>
<keyword evidence="11" id="KW-1185">Reference proteome</keyword>
<dbReference type="PANTHER" id="PTHR11106">
    <property type="entry name" value="GANGLIOSIDE INDUCED DIFFERENTIATION ASSOCIATED PROTEIN 2-RELATED"/>
    <property type="match status" value="1"/>
</dbReference>
<organism evidence="10 11">
    <name type="scientific">Granulicatella elegans ATCC 700633</name>
    <dbReference type="NCBI Taxonomy" id="626369"/>
    <lineage>
        <taxon>Bacteria</taxon>
        <taxon>Bacillati</taxon>
        <taxon>Bacillota</taxon>
        <taxon>Bacilli</taxon>
        <taxon>Lactobacillales</taxon>
        <taxon>Carnobacteriaceae</taxon>
        <taxon>Granulicatella</taxon>
    </lineage>
</organism>
<dbReference type="PANTHER" id="PTHR11106:SF121">
    <property type="entry name" value="ADP-RIBOSE 1''-PHOSPHATE PHOSPHATASE"/>
    <property type="match status" value="1"/>
</dbReference>
<keyword evidence="5" id="KW-0862">Zinc</keyword>
<protein>
    <recommendedName>
        <fullName evidence="2">Protein-ADP-ribose hydrolase</fullName>
    </recommendedName>
</protein>
<evidence type="ECO:0000256" key="7">
    <source>
        <dbReference type="ARBA" id="ARBA00048482"/>
    </source>
</evidence>
<evidence type="ECO:0000256" key="1">
    <source>
        <dbReference type="ARBA" id="ARBA00001947"/>
    </source>
</evidence>
<proteinExistence type="inferred from homology"/>
<evidence type="ECO:0000256" key="6">
    <source>
        <dbReference type="ARBA" id="ARBA00023295"/>
    </source>
</evidence>
<dbReference type="OrthoDB" id="6194521at2"/>